<dbReference type="Proteomes" id="UP000244912">
    <property type="component" value="Unassembled WGS sequence"/>
</dbReference>
<keyword evidence="1" id="KW-0812">Transmembrane</keyword>
<dbReference type="RefSeq" id="WP_108892733.1">
    <property type="nucleotide sequence ID" value="NZ_ONZF01000001.1"/>
</dbReference>
<accession>A0A2R8BRW2</accession>
<gene>
    <name evidence="2" type="ORF">PAA8504_00698</name>
</gene>
<name>A0A2R8BRW2_9RHOB</name>
<organism evidence="2 3">
    <name type="scientific">Palleronia abyssalis</name>
    <dbReference type="NCBI Taxonomy" id="1501240"/>
    <lineage>
        <taxon>Bacteria</taxon>
        <taxon>Pseudomonadati</taxon>
        <taxon>Pseudomonadota</taxon>
        <taxon>Alphaproteobacteria</taxon>
        <taxon>Rhodobacterales</taxon>
        <taxon>Roseobacteraceae</taxon>
        <taxon>Palleronia</taxon>
    </lineage>
</organism>
<keyword evidence="3" id="KW-1185">Reference proteome</keyword>
<evidence type="ECO:0000313" key="3">
    <source>
        <dbReference type="Proteomes" id="UP000244912"/>
    </source>
</evidence>
<dbReference type="AlphaFoldDB" id="A0A2R8BRW2"/>
<sequence>MALGLAWFMVAATPLAMLLFLTSFLVWMGQGTRDTWFTRFCDRAVVPSGIAVLLLVAATLRWF</sequence>
<proteinExistence type="predicted"/>
<keyword evidence="1" id="KW-0472">Membrane</keyword>
<dbReference type="OrthoDB" id="7874578at2"/>
<feature type="transmembrane region" description="Helical" evidence="1">
    <location>
        <begin position="40"/>
        <end position="60"/>
    </location>
</feature>
<reference evidence="2 3" key="1">
    <citation type="submission" date="2018-03" db="EMBL/GenBank/DDBJ databases">
        <authorList>
            <person name="Keele B.F."/>
        </authorList>
    </citation>
    <scope>NUCLEOTIDE SEQUENCE [LARGE SCALE GENOMIC DNA]</scope>
    <source>
        <strain evidence="2 3">CECT 8504</strain>
    </source>
</reference>
<keyword evidence="1" id="KW-1133">Transmembrane helix</keyword>
<protein>
    <submittedName>
        <fullName evidence="2">Uncharacterized protein</fullName>
    </submittedName>
</protein>
<dbReference type="EMBL" id="ONZF01000001">
    <property type="protein sequence ID" value="SPJ22899.1"/>
    <property type="molecule type" value="Genomic_DNA"/>
</dbReference>
<feature type="transmembrane region" description="Helical" evidence="1">
    <location>
        <begin position="6"/>
        <end position="28"/>
    </location>
</feature>
<evidence type="ECO:0000256" key="1">
    <source>
        <dbReference type="SAM" id="Phobius"/>
    </source>
</evidence>
<evidence type="ECO:0000313" key="2">
    <source>
        <dbReference type="EMBL" id="SPJ22899.1"/>
    </source>
</evidence>